<evidence type="ECO:0000256" key="3">
    <source>
        <dbReference type="ARBA" id="ARBA00007073"/>
    </source>
</evidence>
<dbReference type="Gene3D" id="3.10.450.50">
    <property type="match status" value="1"/>
</dbReference>
<feature type="compositionally biased region" description="Low complexity" evidence="9">
    <location>
        <begin position="70"/>
        <end position="86"/>
    </location>
</feature>
<dbReference type="SUPFAM" id="SSF54928">
    <property type="entry name" value="RNA-binding domain, RBD"/>
    <property type="match status" value="1"/>
</dbReference>
<dbReference type="Gene3D" id="3.80.10.10">
    <property type="entry name" value="Ribonuclease Inhibitor"/>
    <property type="match status" value="1"/>
</dbReference>
<feature type="region of interest" description="Disordered" evidence="9">
    <location>
        <begin position="261"/>
        <end position="293"/>
    </location>
</feature>
<dbReference type="InterPro" id="IPR015419">
    <property type="entry name" value="CTAG/Pcc1"/>
</dbReference>
<comment type="subcellular location">
    <subcellularLocation>
        <location evidence="2">Cytoplasm</location>
    </subcellularLocation>
    <subcellularLocation>
        <location evidence="1">Nucleus</location>
    </subcellularLocation>
</comment>
<dbReference type="InterPro" id="IPR002075">
    <property type="entry name" value="NTF2_dom"/>
</dbReference>
<dbReference type="EMBL" id="VBQZ03000208">
    <property type="protein sequence ID" value="MXQ97937.1"/>
    <property type="molecule type" value="Genomic_DNA"/>
</dbReference>
<dbReference type="Pfam" id="PF09162">
    <property type="entry name" value="Tap-RNA_bind"/>
    <property type="match status" value="1"/>
</dbReference>
<accession>A0A6B0SB70</accession>
<dbReference type="GO" id="GO:0003723">
    <property type="term" value="F:RNA binding"/>
    <property type="evidence" value="ECO:0007669"/>
    <property type="project" value="InterPro"/>
</dbReference>
<dbReference type="FunFam" id="3.10.450.50:FF:000004">
    <property type="entry name" value="Nuclear RNA export factor 1"/>
    <property type="match status" value="1"/>
</dbReference>
<feature type="compositionally biased region" description="Gly residues" evidence="9">
    <location>
        <begin position="1"/>
        <end position="10"/>
    </location>
</feature>
<comment type="caution">
    <text evidence="11">The sequence shown here is derived from an EMBL/GenBank/DDBJ whole genome shotgun (WGS) entry which is preliminary data.</text>
</comment>
<feature type="compositionally biased region" description="Basic and acidic residues" evidence="9">
    <location>
        <begin position="278"/>
        <end position="293"/>
    </location>
</feature>
<dbReference type="InterPro" id="IPR012677">
    <property type="entry name" value="Nucleotide-bd_a/b_plait_sf"/>
</dbReference>
<dbReference type="FunFam" id="3.30.70.330:FF:000165">
    <property type="entry name" value="nuclear RNA export factor 1"/>
    <property type="match status" value="1"/>
</dbReference>
<dbReference type="Pfam" id="PF24048">
    <property type="entry name" value="LRR_NXF1-5"/>
    <property type="match status" value="1"/>
</dbReference>
<keyword evidence="8" id="KW-0539">Nucleus</keyword>
<feature type="compositionally biased region" description="Gly residues" evidence="9">
    <location>
        <begin position="28"/>
        <end position="48"/>
    </location>
</feature>
<dbReference type="Gene3D" id="3.30.70.330">
    <property type="match status" value="1"/>
</dbReference>
<feature type="region of interest" description="Disordered" evidence="9">
    <location>
        <begin position="1"/>
        <end position="102"/>
    </location>
</feature>
<evidence type="ECO:0000313" key="11">
    <source>
        <dbReference type="EMBL" id="MXQ97937.1"/>
    </source>
</evidence>
<dbReference type="SUPFAM" id="SSF52058">
    <property type="entry name" value="L domain-like"/>
    <property type="match status" value="1"/>
</dbReference>
<gene>
    <name evidence="11" type="ORF">E5288_WYG017856</name>
</gene>
<dbReference type="InterPro" id="IPR030217">
    <property type="entry name" value="NXF_fam"/>
</dbReference>
<keyword evidence="6" id="KW-0963">Cytoplasm</keyword>
<dbReference type="Proteomes" id="UP000322234">
    <property type="component" value="Unassembled WGS sequence"/>
</dbReference>
<dbReference type="AlphaFoldDB" id="A0A6B0SB70"/>
<dbReference type="InterPro" id="IPR057125">
    <property type="entry name" value="NXF1/2/3/5-like_LRR"/>
</dbReference>
<dbReference type="PANTHER" id="PTHR10662">
    <property type="entry name" value="NUCLEAR RNA EXPORT FACTOR"/>
    <property type="match status" value="1"/>
</dbReference>
<keyword evidence="5" id="KW-0813">Transport</keyword>
<evidence type="ECO:0000256" key="1">
    <source>
        <dbReference type="ARBA" id="ARBA00004123"/>
    </source>
</evidence>
<dbReference type="SUPFAM" id="SSF54427">
    <property type="entry name" value="NTF2-like"/>
    <property type="match status" value="1"/>
</dbReference>
<evidence type="ECO:0000256" key="8">
    <source>
        <dbReference type="ARBA" id="ARBA00023242"/>
    </source>
</evidence>
<dbReference type="GO" id="GO:0005737">
    <property type="term" value="C:cytoplasm"/>
    <property type="evidence" value="ECO:0007669"/>
    <property type="project" value="UniProtKB-SubCell"/>
</dbReference>
<dbReference type="InterPro" id="IPR018222">
    <property type="entry name" value="Nuclear_transport_factor_2_euk"/>
</dbReference>
<dbReference type="GO" id="GO:0016973">
    <property type="term" value="P:poly(A)+ mRNA export from nucleus"/>
    <property type="evidence" value="ECO:0007669"/>
    <property type="project" value="TreeGrafter"/>
</dbReference>
<keyword evidence="12" id="KW-1185">Reference proteome</keyword>
<dbReference type="Pfam" id="PF22602">
    <property type="entry name" value="NXF_NTF2"/>
    <property type="match status" value="1"/>
</dbReference>
<evidence type="ECO:0000259" key="10">
    <source>
        <dbReference type="PROSITE" id="PS50177"/>
    </source>
</evidence>
<comment type="similarity">
    <text evidence="3">Belongs to the CTAG/PCC1 family.</text>
</comment>
<feature type="region of interest" description="Disordered" evidence="9">
    <location>
        <begin position="186"/>
        <end position="216"/>
    </location>
</feature>
<dbReference type="PROSITE" id="PS50177">
    <property type="entry name" value="NTF2_DOMAIN"/>
    <property type="match status" value="1"/>
</dbReference>
<feature type="domain" description="NTF2" evidence="10">
    <location>
        <begin position="568"/>
        <end position="718"/>
    </location>
</feature>
<reference evidence="11" key="1">
    <citation type="submission" date="2019-10" db="EMBL/GenBank/DDBJ databases">
        <title>The sequence and de novo assembly of the wild yak genome.</title>
        <authorList>
            <person name="Liu Y."/>
        </authorList>
    </citation>
    <scope>NUCLEOTIDE SEQUENCE [LARGE SCALE GENOMIC DNA]</scope>
    <source>
        <strain evidence="11">WY2019</strain>
    </source>
</reference>
<evidence type="ECO:0000256" key="4">
    <source>
        <dbReference type="ARBA" id="ARBA00009285"/>
    </source>
</evidence>
<dbReference type="Pfam" id="PF09341">
    <property type="entry name" value="Pcc1"/>
    <property type="match status" value="1"/>
</dbReference>
<evidence type="ECO:0000256" key="9">
    <source>
        <dbReference type="SAM" id="MobiDB-lite"/>
    </source>
</evidence>
<evidence type="ECO:0000256" key="6">
    <source>
        <dbReference type="ARBA" id="ARBA00022490"/>
    </source>
</evidence>
<evidence type="ECO:0000256" key="5">
    <source>
        <dbReference type="ARBA" id="ARBA00022448"/>
    </source>
</evidence>
<dbReference type="InterPro" id="IPR032675">
    <property type="entry name" value="LRR_dom_sf"/>
</dbReference>
<keyword evidence="7" id="KW-0509">mRNA transport</keyword>
<evidence type="ECO:0000256" key="2">
    <source>
        <dbReference type="ARBA" id="ARBA00004496"/>
    </source>
</evidence>
<proteinExistence type="inferred from homology"/>
<dbReference type="InterPro" id="IPR032710">
    <property type="entry name" value="NTF2-like_dom_sf"/>
</dbReference>
<dbReference type="InterPro" id="IPR015245">
    <property type="entry name" value="Tap_RNA-bd"/>
</dbReference>
<dbReference type="InterPro" id="IPR035979">
    <property type="entry name" value="RBD_domain_sf"/>
</dbReference>
<name>A0A6B0SB70_9CETA</name>
<comment type="similarity">
    <text evidence="4">Belongs to the NXF family.</text>
</comment>
<dbReference type="GO" id="GO:0005634">
    <property type="term" value="C:nucleus"/>
    <property type="evidence" value="ECO:0007669"/>
    <property type="project" value="UniProtKB-SubCell"/>
</dbReference>
<organism evidence="11 12">
    <name type="scientific">Bos mutus</name>
    <name type="common">wild yak</name>
    <dbReference type="NCBI Taxonomy" id="72004"/>
    <lineage>
        <taxon>Eukaryota</taxon>
        <taxon>Metazoa</taxon>
        <taxon>Chordata</taxon>
        <taxon>Craniata</taxon>
        <taxon>Vertebrata</taxon>
        <taxon>Euteleostomi</taxon>
        <taxon>Mammalia</taxon>
        <taxon>Eutheria</taxon>
        <taxon>Laurasiatheria</taxon>
        <taxon>Artiodactyla</taxon>
        <taxon>Ruminantia</taxon>
        <taxon>Pecora</taxon>
        <taxon>Bovidae</taxon>
        <taxon>Bovinae</taxon>
        <taxon>Bos</taxon>
    </lineage>
</organism>
<evidence type="ECO:0000256" key="7">
    <source>
        <dbReference type="ARBA" id="ARBA00022816"/>
    </source>
</evidence>
<evidence type="ECO:0000313" key="12">
    <source>
        <dbReference type="Proteomes" id="UP000322234"/>
    </source>
</evidence>
<sequence length="768" mass="85694">MESEAHGGGAMRAADEDAGAVASAAGTAHGGQGVPGGAAGHSGPGIPAGPGDAVSREVPAGSGDMADPRGPSAAGESGGAAAAIPQIPGPPNAPGPGGDTAPGARVLSNRVFQFSFGIPFSSYAEANNARRILTRLTQLRWPVQRELYINGRMLVLRLTAEDHALLQMAIRFCLEQASLLQNHTFSSREACEDSGDKSLPSGYPMEDSDKPNPLQRRARSWSFYRRRYNYSSERVNSQQQQDSGDVPMDFQTRYAPYAVPSRRQRSSFQKQEQMHINMETKQKPSERRMERDRQNETLGSWFKIIIPFGIKYDEKWLLDLIQKECSVPFIPVEFHYEKMQAQFFVENANIAGALKNVNGKIFNEDNEKISIFVEPCDAPKSVQKALKSEKVEQMKLTINKPYDVHQQSLDIQRLLFGPDLMIYDIGMTWNHRNGMPASLHIHPEVRSKLSSLDQSNKKPYMVHSLSTIMENASHTKNLNLSNTEVKSAGEMDKGQQLEPEGMWVDRNATCTTSPDKSTNISTILELFPRLLSLDGQETLSGSKCATEAPKCLPTCKGSFFGSDELKSLILQFLQQYYLIHDYGDRQGLLCAYHEEACFSLTIPFHFKDPGPSSMCAYFKNSRNMKKLKDPDLRFQLLKHTKCDIVHALCGLPKTQHDLKSFMVDMWFQTQTMLCFSVNGVFKEVEGRFPGCVRSFTRTFITTPATSSSFCIVNDKLLVSDFSPKKTEPVLFIPKPKPVNSMPTFSLEQQKMVQDFSIQSGRNFQQSQK</sequence>
<dbReference type="PANTHER" id="PTHR10662:SF12">
    <property type="entry name" value="NUCLEAR RNA EXPORT FACTOR 3"/>
    <property type="match status" value="1"/>
</dbReference>
<protein>
    <recommendedName>
        <fullName evidence="10">NTF2 domain-containing protein</fullName>
    </recommendedName>
</protein>